<organism evidence="1 2">
    <name type="scientific">Blattamonas nauphoetae</name>
    <dbReference type="NCBI Taxonomy" id="2049346"/>
    <lineage>
        <taxon>Eukaryota</taxon>
        <taxon>Metamonada</taxon>
        <taxon>Preaxostyla</taxon>
        <taxon>Oxymonadida</taxon>
        <taxon>Blattamonas</taxon>
    </lineage>
</organism>
<protein>
    <submittedName>
        <fullName evidence="1">Uncharacterized protein</fullName>
    </submittedName>
</protein>
<keyword evidence="2" id="KW-1185">Reference proteome</keyword>
<name>A0ABQ9Y5P8_9EUKA</name>
<evidence type="ECO:0000313" key="1">
    <source>
        <dbReference type="EMBL" id="KAK2959058.1"/>
    </source>
</evidence>
<comment type="caution">
    <text evidence="1">The sequence shown here is derived from an EMBL/GenBank/DDBJ whole genome shotgun (WGS) entry which is preliminary data.</text>
</comment>
<reference evidence="1 2" key="1">
    <citation type="journal article" date="2022" name="bioRxiv">
        <title>Genomics of Preaxostyla Flagellates Illuminates Evolutionary Transitions and the Path Towards Mitochondrial Loss.</title>
        <authorList>
            <person name="Novak L.V.F."/>
            <person name="Treitli S.C."/>
            <person name="Pyrih J."/>
            <person name="Halakuc P."/>
            <person name="Pipaliya S.V."/>
            <person name="Vacek V."/>
            <person name="Brzon O."/>
            <person name="Soukal P."/>
            <person name="Eme L."/>
            <person name="Dacks J.B."/>
            <person name="Karnkowska A."/>
            <person name="Elias M."/>
            <person name="Hampl V."/>
        </authorList>
    </citation>
    <scope>NUCLEOTIDE SEQUENCE [LARGE SCALE GENOMIC DNA]</scope>
    <source>
        <strain evidence="1">NAU3</strain>
        <tissue evidence="1">Gut</tissue>
    </source>
</reference>
<sequence>MGRERRQLTRAVRKWEQQILGKLDEEGCCDAVERNIRFNHPDLSEKRVCVFMCAQLAHSTLDLGDAPMHMWVGRRCGRGWN</sequence>
<accession>A0ABQ9Y5P8</accession>
<proteinExistence type="predicted"/>
<dbReference type="Proteomes" id="UP001281761">
    <property type="component" value="Unassembled WGS sequence"/>
</dbReference>
<dbReference type="EMBL" id="JARBJD010000033">
    <property type="protein sequence ID" value="KAK2959058.1"/>
    <property type="molecule type" value="Genomic_DNA"/>
</dbReference>
<evidence type="ECO:0000313" key="2">
    <source>
        <dbReference type="Proteomes" id="UP001281761"/>
    </source>
</evidence>
<gene>
    <name evidence="1" type="ORF">BLNAU_6074</name>
</gene>